<keyword evidence="5" id="KW-0274">FAD</keyword>
<dbReference type="KEGG" id="mbah:HYN46_06150"/>
<dbReference type="AlphaFoldDB" id="A0A345P587"/>
<name>A0A345P587_9GAMM</name>
<protein>
    <submittedName>
        <fullName evidence="9">FAD-dependent monooxygenase</fullName>
    </submittedName>
</protein>
<keyword evidence="7 9" id="KW-0503">Monooxygenase</keyword>
<comment type="similarity">
    <text evidence="3">Belongs to the UbiH/COQ6 family.</text>
</comment>
<dbReference type="RefSeq" id="WP_114898556.1">
    <property type="nucleotide sequence ID" value="NZ_CP031222.1"/>
</dbReference>
<dbReference type="Proteomes" id="UP000253940">
    <property type="component" value="Chromosome"/>
</dbReference>
<evidence type="ECO:0000313" key="9">
    <source>
        <dbReference type="EMBL" id="AXI02446.1"/>
    </source>
</evidence>
<evidence type="ECO:0000313" key="10">
    <source>
        <dbReference type="Proteomes" id="UP000253940"/>
    </source>
</evidence>
<dbReference type="EMBL" id="CP031222">
    <property type="protein sequence ID" value="AXI02446.1"/>
    <property type="molecule type" value="Genomic_DNA"/>
</dbReference>
<dbReference type="InterPro" id="IPR002938">
    <property type="entry name" value="FAD-bd"/>
</dbReference>
<dbReference type="PANTHER" id="PTHR43876">
    <property type="entry name" value="UBIQUINONE BIOSYNTHESIS MONOOXYGENASE COQ6, MITOCHONDRIAL"/>
    <property type="match status" value="1"/>
</dbReference>
<evidence type="ECO:0000256" key="7">
    <source>
        <dbReference type="ARBA" id="ARBA00023033"/>
    </source>
</evidence>
<dbReference type="PANTHER" id="PTHR43876:SF7">
    <property type="entry name" value="UBIQUINONE BIOSYNTHESIS MONOOXYGENASE COQ6, MITOCHONDRIAL"/>
    <property type="match status" value="1"/>
</dbReference>
<dbReference type="GO" id="GO:0006744">
    <property type="term" value="P:ubiquinone biosynthetic process"/>
    <property type="evidence" value="ECO:0007669"/>
    <property type="project" value="UniProtKB-UniPathway"/>
</dbReference>
<comment type="cofactor">
    <cofactor evidence="1">
        <name>FAD</name>
        <dbReference type="ChEBI" id="CHEBI:57692"/>
    </cofactor>
</comment>
<accession>A0A345P587</accession>
<evidence type="ECO:0000259" key="8">
    <source>
        <dbReference type="Pfam" id="PF01494"/>
    </source>
</evidence>
<dbReference type="Gene3D" id="3.50.50.60">
    <property type="entry name" value="FAD/NAD(P)-binding domain"/>
    <property type="match status" value="2"/>
</dbReference>
<keyword evidence="6" id="KW-0560">Oxidoreductase</keyword>
<gene>
    <name evidence="9" type="ORF">HYN46_06150</name>
</gene>
<dbReference type="Pfam" id="PF01494">
    <property type="entry name" value="FAD_binding_3"/>
    <property type="match status" value="1"/>
</dbReference>
<dbReference type="InterPro" id="IPR036188">
    <property type="entry name" value="FAD/NAD-bd_sf"/>
</dbReference>
<feature type="domain" description="FAD-binding" evidence="8">
    <location>
        <begin position="8"/>
        <end position="364"/>
    </location>
</feature>
<dbReference type="OrthoDB" id="9769565at2"/>
<dbReference type="SUPFAM" id="SSF51905">
    <property type="entry name" value="FAD/NAD(P)-binding domain"/>
    <property type="match status" value="1"/>
</dbReference>
<comment type="pathway">
    <text evidence="2">Cofactor biosynthesis; ubiquinone biosynthesis.</text>
</comment>
<dbReference type="InterPro" id="IPR010971">
    <property type="entry name" value="UbiH/COQ6"/>
</dbReference>
<dbReference type="NCBIfam" id="TIGR01988">
    <property type="entry name" value="Ubi-OHases"/>
    <property type="match status" value="1"/>
</dbReference>
<evidence type="ECO:0000256" key="4">
    <source>
        <dbReference type="ARBA" id="ARBA00022630"/>
    </source>
</evidence>
<dbReference type="GO" id="GO:0071949">
    <property type="term" value="F:FAD binding"/>
    <property type="evidence" value="ECO:0007669"/>
    <property type="project" value="InterPro"/>
</dbReference>
<evidence type="ECO:0000256" key="2">
    <source>
        <dbReference type="ARBA" id="ARBA00004749"/>
    </source>
</evidence>
<dbReference type="PRINTS" id="PR00420">
    <property type="entry name" value="RNGMNOXGNASE"/>
</dbReference>
<dbReference type="UniPathway" id="UPA00232"/>
<organism evidence="9 10">
    <name type="scientific">Aquirhabdus parva</name>
    <dbReference type="NCBI Taxonomy" id="2283318"/>
    <lineage>
        <taxon>Bacteria</taxon>
        <taxon>Pseudomonadati</taxon>
        <taxon>Pseudomonadota</taxon>
        <taxon>Gammaproteobacteria</taxon>
        <taxon>Moraxellales</taxon>
        <taxon>Moraxellaceae</taxon>
        <taxon>Aquirhabdus</taxon>
    </lineage>
</organism>
<reference evidence="9 10" key="1">
    <citation type="submission" date="2018-07" db="EMBL/GenBank/DDBJ databases">
        <title>Genome sequencing of Moraxellaceae gen. HYN0046.</title>
        <authorList>
            <person name="Kim M."/>
            <person name="Yi H."/>
        </authorList>
    </citation>
    <scope>NUCLEOTIDE SEQUENCE [LARGE SCALE GENOMIC DNA]</scope>
    <source>
        <strain evidence="9 10">HYN0046</strain>
    </source>
</reference>
<dbReference type="GO" id="GO:0004497">
    <property type="term" value="F:monooxygenase activity"/>
    <property type="evidence" value="ECO:0007669"/>
    <property type="project" value="UniProtKB-KW"/>
</dbReference>
<keyword evidence="10" id="KW-1185">Reference proteome</keyword>
<evidence type="ECO:0000256" key="3">
    <source>
        <dbReference type="ARBA" id="ARBA00005349"/>
    </source>
</evidence>
<sequence>MTTAPHAVDVVIVGGGLVGGLCALLLAEGGVKPLVIDAAPALTETDRAQDLLAKRDARVWALSPASLSLLSRAKVWGRVQRHAPYQGMQVWSRDGRGILNFGSADHHNDDLPVNDTQLLLGSMVEPGVLSLALQEVLQERLGSSYLQSTRLQSLERLSQTWKVTLADGTQYQTPLVIGADGAGSVVRQFAGIQTELLDYKQMAVTCAIRTEKPNEGIARQVFLPTGPLAFLPLANLPTQVESEHDCWQSVVWTLPAIVAQDMMALDDVTLRAELAHASGYMLGQIDTIESRGIFPLKAQQAKQYSLEGLVLVGDAAHVVHPMAGQGVNLGCLDAAVLVDALLHDRARGLWAHRQTLKRYERARKLPNSIMMHGLSLLGWLQSSDQQWMMWLRGEGMHAVAKLDHLRHLIGEQASGRGAVQGTRYQMRS</sequence>
<evidence type="ECO:0000256" key="5">
    <source>
        <dbReference type="ARBA" id="ARBA00022827"/>
    </source>
</evidence>
<proteinExistence type="inferred from homology"/>
<evidence type="ECO:0000256" key="1">
    <source>
        <dbReference type="ARBA" id="ARBA00001974"/>
    </source>
</evidence>
<keyword evidence="4" id="KW-0285">Flavoprotein</keyword>
<evidence type="ECO:0000256" key="6">
    <source>
        <dbReference type="ARBA" id="ARBA00023002"/>
    </source>
</evidence>
<dbReference type="InterPro" id="IPR051205">
    <property type="entry name" value="UbiH/COQ6_monooxygenase"/>
</dbReference>
<dbReference type="GO" id="GO:0016705">
    <property type="term" value="F:oxidoreductase activity, acting on paired donors, with incorporation or reduction of molecular oxygen"/>
    <property type="evidence" value="ECO:0007669"/>
    <property type="project" value="InterPro"/>
</dbReference>